<protein>
    <submittedName>
        <fullName evidence="7">Putative membrane protein</fullName>
    </submittedName>
</protein>
<keyword evidence="8" id="KW-1185">Reference proteome</keyword>
<dbReference type="InterPro" id="IPR009915">
    <property type="entry name" value="NnrU_dom"/>
</dbReference>
<feature type="transmembrane region" description="Helical" evidence="5">
    <location>
        <begin position="165"/>
        <end position="186"/>
    </location>
</feature>
<dbReference type="Proteomes" id="UP000252086">
    <property type="component" value="Unassembled WGS sequence"/>
</dbReference>
<evidence type="ECO:0000313" key="8">
    <source>
        <dbReference type="Proteomes" id="UP000252086"/>
    </source>
</evidence>
<feature type="transmembrane region" description="Helical" evidence="5">
    <location>
        <begin position="64"/>
        <end position="88"/>
    </location>
</feature>
<dbReference type="AlphaFoldDB" id="A0A366D234"/>
<dbReference type="EMBL" id="QNRF01000003">
    <property type="protein sequence ID" value="RBO84147.1"/>
    <property type="molecule type" value="Genomic_DNA"/>
</dbReference>
<dbReference type="OrthoDB" id="5293641at2"/>
<dbReference type="Pfam" id="PF07298">
    <property type="entry name" value="NnrU"/>
    <property type="match status" value="1"/>
</dbReference>
<proteinExistence type="predicted"/>
<evidence type="ECO:0000259" key="6">
    <source>
        <dbReference type="Pfam" id="PF07298"/>
    </source>
</evidence>
<keyword evidence="4 5" id="KW-0472">Membrane</keyword>
<evidence type="ECO:0000256" key="3">
    <source>
        <dbReference type="ARBA" id="ARBA00022989"/>
    </source>
</evidence>
<evidence type="ECO:0000256" key="5">
    <source>
        <dbReference type="SAM" id="Phobius"/>
    </source>
</evidence>
<dbReference type="GO" id="GO:0016020">
    <property type="term" value="C:membrane"/>
    <property type="evidence" value="ECO:0007669"/>
    <property type="project" value="UniProtKB-SubCell"/>
</dbReference>
<gene>
    <name evidence="7" type="ORF">DFP76_103422</name>
</gene>
<evidence type="ECO:0000256" key="2">
    <source>
        <dbReference type="ARBA" id="ARBA00022692"/>
    </source>
</evidence>
<evidence type="ECO:0000313" key="7">
    <source>
        <dbReference type="EMBL" id="RBO84147.1"/>
    </source>
</evidence>
<dbReference type="RefSeq" id="WP_113874105.1">
    <property type="nucleotide sequence ID" value="NZ_QNRF01000003.1"/>
</dbReference>
<evidence type="ECO:0000256" key="4">
    <source>
        <dbReference type="ARBA" id="ARBA00023136"/>
    </source>
</evidence>
<reference evidence="7 8" key="1">
    <citation type="submission" date="2018-06" db="EMBL/GenBank/DDBJ databases">
        <title>Genomic Encyclopedia of Type Strains, Phase III (KMG-III): the genomes of soil and plant-associated and newly described type strains.</title>
        <authorList>
            <person name="Whitman W."/>
        </authorList>
    </citation>
    <scope>NUCLEOTIDE SEQUENCE [LARGE SCALE GENOMIC DNA]</scope>
    <source>
        <strain evidence="7 8">CECT 7732</strain>
    </source>
</reference>
<name>A0A366D234_9GAMM</name>
<feature type="transmembrane region" description="Helical" evidence="5">
    <location>
        <begin position="40"/>
        <end position="57"/>
    </location>
</feature>
<comment type="subcellular location">
    <subcellularLocation>
        <location evidence="1">Membrane</location>
        <topology evidence="1">Multi-pass membrane protein</topology>
    </subcellularLocation>
</comment>
<accession>A0A366D234</accession>
<evidence type="ECO:0000256" key="1">
    <source>
        <dbReference type="ARBA" id="ARBA00004141"/>
    </source>
</evidence>
<keyword evidence="3 5" id="KW-1133">Transmembrane helix</keyword>
<comment type="caution">
    <text evidence="7">The sequence shown here is derived from an EMBL/GenBank/DDBJ whole genome shotgun (WGS) entry which is preliminary data.</text>
</comment>
<feature type="transmembrane region" description="Helical" evidence="5">
    <location>
        <begin position="127"/>
        <end position="144"/>
    </location>
</feature>
<keyword evidence="2 5" id="KW-0812">Transmembrane</keyword>
<feature type="domain" description="NnrU" evidence="6">
    <location>
        <begin position="3"/>
        <end position="190"/>
    </location>
</feature>
<organism evidence="7 8">
    <name type="scientific">Marinomonas aquiplantarum</name>
    <dbReference type="NCBI Taxonomy" id="491951"/>
    <lineage>
        <taxon>Bacteria</taxon>
        <taxon>Pseudomonadati</taxon>
        <taxon>Pseudomonadota</taxon>
        <taxon>Gammaproteobacteria</taxon>
        <taxon>Oceanospirillales</taxon>
        <taxon>Oceanospirillaceae</taxon>
        <taxon>Marinomonas</taxon>
    </lineage>
</organism>
<sequence>MLMLVVGLVIFICVHSIRVVAPNWREMHLEKTGLVQWRTRFILLSVLSLALIVLGYQKMRLEPIWLWFPPVVVQHISALVMLVALFALGSAMVPKTSLKSKMGYPFLIAVKLWAFAHLMSNGTLADVILFGSLLVWSVASFAIYRRRDRKNGVQREESGVQYDMIAFVFAMVSWFAIVFFLHKVVIGVSPLV</sequence>